<feature type="region of interest" description="Disordered" evidence="1">
    <location>
        <begin position="109"/>
        <end position="142"/>
    </location>
</feature>
<accession>A0A396SIY0</accession>
<keyword evidence="3" id="KW-1185">Reference proteome</keyword>
<organism evidence="2 3">
    <name type="scientific">Ureibacillus yapensis</name>
    <dbReference type="NCBI Taxonomy" id="2304605"/>
    <lineage>
        <taxon>Bacteria</taxon>
        <taxon>Bacillati</taxon>
        <taxon>Bacillota</taxon>
        <taxon>Bacilli</taxon>
        <taxon>Bacillales</taxon>
        <taxon>Caryophanaceae</taxon>
        <taxon>Ureibacillus</taxon>
    </lineage>
</organism>
<dbReference type="EMBL" id="QWEI01000011">
    <property type="protein sequence ID" value="RHW33283.1"/>
    <property type="molecule type" value="Genomic_DNA"/>
</dbReference>
<comment type="caution">
    <text evidence="2">The sequence shown here is derived from an EMBL/GenBank/DDBJ whole genome shotgun (WGS) entry which is preliminary data.</text>
</comment>
<evidence type="ECO:0000313" key="2">
    <source>
        <dbReference type="EMBL" id="RHW33283.1"/>
    </source>
</evidence>
<dbReference type="AlphaFoldDB" id="A0A396SIY0"/>
<sequence>MQNEGQNEPQVEPQSETQNEKQNESQNEKGQGANYSLNLAVLGGLIGAGIGLLATPENGKKAVRNLGESEFVKAAGKEFKKTAQELLADQAQSSFKQLAMGYINKVENGILSPGKGKESGASAPNTATEGQSSEYEDIKEENKHLNERLEKIEKMLGELVESK</sequence>
<dbReference type="InterPro" id="IPR049646">
    <property type="entry name" value="GvpT/GvpP-like"/>
</dbReference>
<protein>
    <submittedName>
        <fullName evidence="2">Gas vesicle protein GvpP</fullName>
    </submittedName>
</protein>
<proteinExistence type="predicted"/>
<feature type="region of interest" description="Disordered" evidence="1">
    <location>
        <begin position="1"/>
        <end position="32"/>
    </location>
</feature>
<dbReference type="OrthoDB" id="2888899at2"/>
<gene>
    <name evidence="2" type="ORF">D1B33_15860</name>
</gene>
<evidence type="ECO:0000256" key="1">
    <source>
        <dbReference type="SAM" id="MobiDB-lite"/>
    </source>
</evidence>
<evidence type="ECO:0000313" key="3">
    <source>
        <dbReference type="Proteomes" id="UP000265692"/>
    </source>
</evidence>
<dbReference type="Proteomes" id="UP000265692">
    <property type="component" value="Unassembled WGS sequence"/>
</dbReference>
<dbReference type="NCBIfam" id="NF041669">
    <property type="entry name" value="GvpT"/>
    <property type="match status" value="1"/>
</dbReference>
<reference evidence="2 3" key="1">
    <citation type="submission" date="2018-08" db="EMBL/GenBank/DDBJ databases">
        <title>Lysinibacillus sp. YLB-03 draft genome sequence.</title>
        <authorList>
            <person name="Yu L."/>
        </authorList>
    </citation>
    <scope>NUCLEOTIDE SEQUENCE [LARGE SCALE GENOMIC DNA]</scope>
    <source>
        <strain evidence="2 3">YLB-03</strain>
    </source>
</reference>
<feature type="compositionally biased region" description="Polar residues" evidence="1">
    <location>
        <begin position="1"/>
        <end position="17"/>
    </location>
</feature>
<feature type="compositionally biased region" description="Polar residues" evidence="1">
    <location>
        <begin position="122"/>
        <end position="133"/>
    </location>
</feature>
<feature type="compositionally biased region" description="Basic and acidic residues" evidence="1">
    <location>
        <begin position="18"/>
        <end position="27"/>
    </location>
</feature>
<name>A0A396SIY0_9BACL</name>